<name>A0A2V3TSH5_9HYPH</name>
<sequence>MTELSRAAPVSFNPATRTFTAIAATSTPVKRCDYHGDFNEVLAVSGNNIRLDRLASGRAPLLDGHAGGSVRNQIGIIRSARVDNGELLVDVELSDREDVAPIAADLAAGIIRNVSVGYRVHAAEESTEAGVRTITATDWEPFEVSLVPVGADPAAHVRSIEEPSLSTTTPATTDLVEADRARAATINELAQRAGLTDLGVEHIVAGTPVADFRILLLDAIVERDADGEIPPRRSAYHDSYDDPAFRIRAAGEAVYARLTPGHEPSEQARPFLGRTLLDLARDSLRIAGIRDLGFNPPTTIERALGTSDFPLILGDALGRTLRAAYAAAPSGLKLVGRKTTARDFRDKHRLQLSEAPRLEKVNEHGEFKHGGLVEAGETYKVVTYGKILSVSRQALVNDDLGAFADLARRMGQAAAATEAELLVDLLLANSGAGPTLHDSVNLFHATHKNLAAGAGNLGAPSVTTLSVGRTAMRKQVGLSGELIDVSPRWIVVPPELETTAEQVLATIAATKSDDINPFSGRLSLAVEPRLTSATAWYLTADPASVDGLEYAHLEGQEGVQIETRAGFDVDGVQIRARIDFGAGFVDHRGWWKNPGA</sequence>
<evidence type="ECO:0000256" key="3">
    <source>
        <dbReference type="ARBA" id="ARBA00022801"/>
    </source>
</evidence>
<keyword evidence="2 5" id="KW-0645">Protease</keyword>
<evidence type="ECO:0000259" key="4">
    <source>
        <dbReference type="Pfam" id="PF04586"/>
    </source>
</evidence>
<proteinExistence type="predicted"/>
<dbReference type="OrthoDB" id="9806592at2"/>
<feature type="domain" description="Prohead serine protease" evidence="4">
    <location>
        <begin position="80"/>
        <end position="159"/>
    </location>
</feature>
<evidence type="ECO:0000313" key="5">
    <source>
        <dbReference type="EMBL" id="PXW50192.1"/>
    </source>
</evidence>
<evidence type="ECO:0000313" key="6">
    <source>
        <dbReference type="Proteomes" id="UP000248021"/>
    </source>
</evidence>
<dbReference type="Pfam" id="PF04586">
    <property type="entry name" value="Peptidase_S78"/>
    <property type="match status" value="1"/>
</dbReference>
<dbReference type="InterPro" id="IPR054613">
    <property type="entry name" value="Peptidase_S78_dom"/>
</dbReference>
<gene>
    <name evidence="5" type="ORF">C7450_1304</name>
</gene>
<keyword evidence="1" id="KW-1188">Viral release from host cell</keyword>
<comment type="caution">
    <text evidence="5">The sequence shown here is derived from an EMBL/GenBank/DDBJ whole genome shotgun (WGS) entry which is preliminary data.</text>
</comment>
<protein>
    <submittedName>
        <fullName evidence="5">HK97 family phage prohead protease</fullName>
    </submittedName>
</protein>
<accession>A0A2V3TSH5</accession>
<dbReference type="Pfam" id="PF25209">
    <property type="entry name" value="Phage_capsid_4"/>
    <property type="match status" value="1"/>
</dbReference>
<dbReference type="AlphaFoldDB" id="A0A2V3TSH5"/>
<dbReference type="GO" id="GO:0006508">
    <property type="term" value="P:proteolysis"/>
    <property type="evidence" value="ECO:0007669"/>
    <property type="project" value="UniProtKB-KW"/>
</dbReference>
<dbReference type="EMBL" id="QJJK01000030">
    <property type="protein sequence ID" value="PXW50192.1"/>
    <property type="molecule type" value="Genomic_DNA"/>
</dbReference>
<dbReference type="RefSeq" id="WP_110378659.1">
    <property type="nucleotide sequence ID" value="NZ_JAHBRY010000001.1"/>
</dbReference>
<evidence type="ECO:0000256" key="2">
    <source>
        <dbReference type="ARBA" id="ARBA00022670"/>
    </source>
</evidence>
<dbReference type="GO" id="GO:0008233">
    <property type="term" value="F:peptidase activity"/>
    <property type="evidence" value="ECO:0007669"/>
    <property type="project" value="UniProtKB-KW"/>
</dbReference>
<dbReference type="Proteomes" id="UP000248021">
    <property type="component" value="Unassembled WGS sequence"/>
</dbReference>
<evidence type="ECO:0000256" key="1">
    <source>
        <dbReference type="ARBA" id="ARBA00022612"/>
    </source>
</evidence>
<reference evidence="5 6" key="1">
    <citation type="submission" date="2018-05" db="EMBL/GenBank/DDBJ databases">
        <title>Genomic Encyclopedia of Type Strains, Phase IV (KMG-IV): sequencing the most valuable type-strain genomes for metagenomic binning, comparative biology and taxonomic classification.</title>
        <authorList>
            <person name="Goeker M."/>
        </authorList>
    </citation>
    <scope>NUCLEOTIDE SEQUENCE [LARGE SCALE GENOMIC DNA]</scope>
    <source>
        <strain evidence="5 6">DSM 6462</strain>
    </source>
</reference>
<organism evidence="5 6">
    <name type="scientific">Chelatococcus asaccharovorans</name>
    <dbReference type="NCBI Taxonomy" id="28210"/>
    <lineage>
        <taxon>Bacteria</taxon>
        <taxon>Pseudomonadati</taxon>
        <taxon>Pseudomonadota</taxon>
        <taxon>Alphaproteobacteria</taxon>
        <taxon>Hyphomicrobiales</taxon>
        <taxon>Chelatococcaceae</taxon>
        <taxon>Chelatococcus</taxon>
    </lineage>
</organism>
<keyword evidence="6" id="KW-1185">Reference proteome</keyword>
<keyword evidence="3" id="KW-0378">Hydrolase</keyword>
<dbReference type="NCBIfam" id="NF045541">
    <property type="entry name" value="scaf_prot_MCP2"/>
    <property type="match status" value="1"/>
</dbReference>